<dbReference type="Proteomes" id="UP000436483">
    <property type="component" value="Unassembled WGS sequence"/>
</dbReference>
<dbReference type="OrthoDB" id="7595282at2"/>
<accession>A0A7X3MSE3</accession>
<protein>
    <recommendedName>
        <fullName evidence="1">TniQ domain-containing protein</fullName>
    </recommendedName>
</protein>
<dbReference type="InterPro" id="IPR009492">
    <property type="entry name" value="TniQ"/>
</dbReference>
<dbReference type="EMBL" id="WURB01000008">
    <property type="protein sequence ID" value="MXQ12352.1"/>
    <property type="molecule type" value="Genomic_DNA"/>
</dbReference>
<name>A0A7X3MSE3_9HYPH</name>
<reference evidence="2 3" key="1">
    <citation type="submission" date="2019-12" db="EMBL/GenBank/DDBJ databases">
        <authorList>
            <person name="Yuan C.-G."/>
        </authorList>
    </citation>
    <scope>NUCLEOTIDE SEQUENCE [LARGE SCALE GENOMIC DNA]</scope>
    <source>
        <strain evidence="2 3">KCTC 23863</strain>
    </source>
</reference>
<gene>
    <name evidence="2" type="ORF">GR328_12945</name>
</gene>
<dbReference type="Pfam" id="PF06527">
    <property type="entry name" value="TniQ"/>
    <property type="match status" value="1"/>
</dbReference>
<organism evidence="2 3">
    <name type="scientific">Microvirga makkahensis</name>
    <dbReference type="NCBI Taxonomy" id="1128670"/>
    <lineage>
        <taxon>Bacteria</taxon>
        <taxon>Pseudomonadati</taxon>
        <taxon>Pseudomonadota</taxon>
        <taxon>Alphaproteobacteria</taxon>
        <taxon>Hyphomicrobiales</taxon>
        <taxon>Methylobacteriaceae</taxon>
        <taxon>Microvirga</taxon>
    </lineage>
</organism>
<keyword evidence="3" id="KW-1185">Reference proteome</keyword>
<evidence type="ECO:0000313" key="2">
    <source>
        <dbReference type="EMBL" id="MXQ12352.1"/>
    </source>
</evidence>
<evidence type="ECO:0000259" key="1">
    <source>
        <dbReference type="Pfam" id="PF06527"/>
    </source>
</evidence>
<sequence length="616" mass="68562">MTPLHPSMIVSIGHCETPSSHCSRTALLLGRSARDFCRDMDIPFQGIVDGDVQALKAMALRTRADLGLLAASAIVKVGERSYSIRGEALVRETLSRKTLRVCPHCILNDLQERSEPLAVRPFGRTAWLIEPIRTCPEHKVALVAVAEDDHPKRVHDFAALIQPAIPRMGQFADEAWRRSATAFERHLLARCEGLETNEAPFLGGLPFYAAAKTCEVIGAIATQGIRFRTERLSDAEWHEAGAAGYEITSAGEDSIRTFLSRLQDRFMSTKGDWGPRLVFGRLYEWLAHESEDTAYDPLRDIIRRHVVETMPVGPGDDVFGREVTVRRLHSVRSASLETGAHPKRLRKLLHAAGYLTAESLSLSDERVLFDAAKAQAFVERISETMSLKQAGEYLNAPRPHERLLFEAGFIQPFVRGGTETLKDHAFARRDLDAFLEKLLAGASDARLEDKVLVPIQSAAKRACCSAMEIVQLILDRKLTRIGRQADIAGYLSVLVDPEEVMPLVQEQASDSLSLPEVERKLGTSTRVVKALVEHGHLPSRIEINPVNRCPQQVVTCADIEHFMSRFVSLHFAANERGVHFRQLKAMLASAGINPVFPRDEVHATFYKRNVVAELSQ</sequence>
<comment type="caution">
    <text evidence="2">The sequence shown here is derived from an EMBL/GenBank/DDBJ whole genome shotgun (WGS) entry which is preliminary data.</text>
</comment>
<dbReference type="RefSeq" id="WP_160884941.1">
    <property type="nucleotide sequence ID" value="NZ_WURB01000008.1"/>
</dbReference>
<proteinExistence type="predicted"/>
<feature type="domain" description="TniQ" evidence="1">
    <location>
        <begin position="14"/>
        <end position="142"/>
    </location>
</feature>
<evidence type="ECO:0000313" key="3">
    <source>
        <dbReference type="Proteomes" id="UP000436483"/>
    </source>
</evidence>
<reference evidence="2 3" key="2">
    <citation type="submission" date="2020-01" db="EMBL/GenBank/DDBJ databases">
        <title>Microvirga sp. nov., an arsenate reduction bacterium isolated from Tibet hotspring sediments.</title>
        <authorList>
            <person name="Xian W.-D."/>
            <person name="Li W.-J."/>
        </authorList>
    </citation>
    <scope>NUCLEOTIDE SEQUENCE [LARGE SCALE GENOMIC DNA]</scope>
    <source>
        <strain evidence="2 3">KCTC 23863</strain>
    </source>
</reference>
<dbReference type="AlphaFoldDB" id="A0A7X3MSE3"/>